<dbReference type="InterPro" id="IPR043917">
    <property type="entry name" value="DUF5753"/>
</dbReference>
<evidence type="ECO:0000313" key="2">
    <source>
        <dbReference type="EMBL" id="ATL30022.1"/>
    </source>
</evidence>
<evidence type="ECO:0000313" key="3">
    <source>
        <dbReference type="Proteomes" id="UP000221011"/>
    </source>
</evidence>
<evidence type="ECO:0000259" key="1">
    <source>
        <dbReference type="Pfam" id="PF19054"/>
    </source>
</evidence>
<proteinExistence type="predicted"/>
<dbReference type="Pfam" id="PF19054">
    <property type="entry name" value="DUF5753"/>
    <property type="match status" value="1"/>
</dbReference>
<dbReference type="KEGG" id="sfk:KY5_5004c"/>
<organism evidence="2 3">
    <name type="scientific">Streptomyces formicae</name>
    <dbReference type="NCBI Taxonomy" id="1616117"/>
    <lineage>
        <taxon>Bacteria</taxon>
        <taxon>Bacillati</taxon>
        <taxon>Actinomycetota</taxon>
        <taxon>Actinomycetes</taxon>
        <taxon>Kitasatosporales</taxon>
        <taxon>Streptomycetaceae</taxon>
        <taxon>Streptomyces</taxon>
    </lineage>
</organism>
<dbReference type="GO" id="GO:0003677">
    <property type="term" value="F:DNA binding"/>
    <property type="evidence" value="ECO:0007669"/>
    <property type="project" value="UniProtKB-KW"/>
</dbReference>
<sequence length="100" mass="11179">MMAAQLDKIIGMSRMPNVSIGVVPLSVQMVDLPSSSFVLFDKRLVIVEIPHAEITTTEFRDVELYAEKFEGFEQVAVSGEDMRSLVAGIRDDFLREQETG</sequence>
<dbReference type="EMBL" id="CP022685">
    <property type="protein sequence ID" value="ATL30022.1"/>
    <property type="molecule type" value="Genomic_DNA"/>
</dbReference>
<keyword evidence="3" id="KW-1185">Reference proteome</keyword>
<accession>A0A291QEI8</accession>
<gene>
    <name evidence="2" type="ORF">KY5_5004c</name>
</gene>
<dbReference type="Proteomes" id="UP000221011">
    <property type="component" value="Chromosome"/>
</dbReference>
<feature type="domain" description="DUF5753" evidence="1">
    <location>
        <begin position="1"/>
        <end position="86"/>
    </location>
</feature>
<dbReference type="AlphaFoldDB" id="A0A291QEI8"/>
<reference evidence="2 3" key="1">
    <citation type="submission" date="2017-08" db="EMBL/GenBank/DDBJ databases">
        <title>Complete Genome Sequence of Streptomyces formicae KY5, the formicamycin producer.</title>
        <authorList>
            <person name="Holmes N.A."/>
            <person name="Devine R."/>
            <person name="Qin Z."/>
            <person name="Seipke R.F."/>
            <person name="Wilkinson B."/>
            <person name="Hutchings M.I."/>
        </authorList>
    </citation>
    <scope>NUCLEOTIDE SEQUENCE [LARGE SCALE GENOMIC DNA]</scope>
    <source>
        <strain evidence="2 3">KY5</strain>
    </source>
</reference>
<protein>
    <submittedName>
        <fullName evidence="2">DNA-binding protein</fullName>
    </submittedName>
</protein>
<name>A0A291QEI8_9ACTN</name>
<keyword evidence="2" id="KW-0238">DNA-binding</keyword>